<dbReference type="Pfam" id="PF12704">
    <property type="entry name" value="MacB_PCD"/>
    <property type="match status" value="1"/>
</dbReference>
<feature type="transmembrane region" description="Helical" evidence="7">
    <location>
        <begin position="347"/>
        <end position="370"/>
    </location>
</feature>
<dbReference type="InterPro" id="IPR025857">
    <property type="entry name" value="MacB_PCD"/>
</dbReference>
<dbReference type="GO" id="GO:0022857">
    <property type="term" value="F:transmembrane transporter activity"/>
    <property type="evidence" value="ECO:0007669"/>
    <property type="project" value="TreeGrafter"/>
</dbReference>
<protein>
    <submittedName>
        <fullName evidence="10">ABC transporter permease</fullName>
    </submittedName>
</protein>
<dbReference type="OrthoDB" id="9770036at2"/>
<dbReference type="RefSeq" id="WP_004827304.1">
    <property type="nucleotide sequence ID" value="NZ_JRMW01000043.1"/>
</dbReference>
<feature type="domain" description="ABC3 transporter permease C-terminal" evidence="8">
    <location>
        <begin position="306"/>
        <end position="420"/>
    </location>
</feature>
<reference evidence="10 11" key="1">
    <citation type="submission" date="2014-07" db="EMBL/GenBank/DDBJ databases">
        <authorList>
            <person name="McCorrison J."/>
            <person name="Sanka R."/>
            <person name="Torralba M."/>
            <person name="Gillis M."/>
            <person name="Haft D.H."/>
            <person name="Methe B."/>
            <person name="Sutton G."/>
            <person name="Nelson K.E."/>
        </authorList>
    </citation>
    <scope>NUCLEOTIDE SEQUENCE [LARGE SCALE GENOMIC DNA]</scope>
    <source>
        <strain evidence="10 11">S7-1-13</strain>
    </source>
</reference>
<evidence type="ECO:0000256" key="1">
    <source>
        <dbReference type="ARBA" id="ARBA00004651"/>
    </source>
</evidence>
<feature type="transmembrane region" description="Helical" evidence="7">
    <location>
        <begin position="376"/>
        <end position="406"/>
    </location>
</feature>
<comment type="subcellular location">
    <subcellularLocation>
        <location evidence="1">Cell membrane</location>
        <topology evidence="1">Multi-pass membrane protein</topology>
    </subcellularLocation>
</comment>
<dbReference type="EMBL" id="JRMW01000043">
    <property type="protein sequence ID" value="KGF03020.1"/>
    <property type="molecule type" value="Genomic_DNA"/>
</dbReference>
<evidence type="ECO:0000259" key="9">
    <source>
        <dbReference type="Pfam" id="PF12704"/>
    </source>
</evidence>
<comment type="caution">
    <text evidence="10">The sequence shown here is derived from an EMBL/GenBank/DDBJ whole genome shotgun (WGS) entry which is preliminary data.</text>
</comment>
<name>A0A095WYY7_9FIRM</name>
<sequence>MFWRIVKGALFRQKGKMALIAFTVALGASLATSMLNTMLGVGDKVNQELKTYGANINVLPKEASLLDDLYGMQEKEGQVQKYLKESELPNIKTIFWAYNIVDYTPYLNTWVSCNNDSKHTKMVGTWFNNHMNLPTGESVDTGMIRLKNWWEVQGEWLSENDSDSVMLGKIFADRNGFKVGDEIQLKSNNLDKKLKVKGIFSSGSDEDAFIYSTLKTAQEFAGVTGVVNKVEVSALTTPDNDLARKAARNPLSLTIKEREVWYCTAYVSAICYQITEVMTDSVAKPIRQVAESEGDILNKTTLLMVLITVLTLIGSGFGISNLITASVMERSNEIGLQKAIGASNGRIICIILVEIILTAIFGTVIGYGVGLLLTQIIGLTVFGSAIAPTAMVVPIVAILIILVTILGSIPAIRYLLNLNPTEVLHGR</sequence>
<dbReference type="AlphaFoldDB" id="A0A095WYY7"/>
<accession>A0A095WYY7</accession>
<dbReference type="InterPro" id="IPR050250">
    <property type="entry name" value="Macrolide_Exporter_MacB"/>
</dbReference>
<evidence type="ECO:0000256" key="2">
    <source>
        <dbReference type="ARBA" id="ARBA00022475"/>
    </source>
</evidence>
<keyword evidence="3 7" id="KW-0812">Transmembrane</keyword>
<dbReference type="Pfam" id="PF02687">
    <property type="entry name" value="FtsX"/>
    <property type="match status" value="1"/>
</dbReference>
<evidence type="ECO:0000256" key="5">
    <source>
        <dbReference type="ARBA" id="ARBA00023136"/>
    </source>
</evidence>
<dbReference type="eggNOG" id="COG0577">
    <property type="taxonomic scope" value="Bacteria"/>
</dbReference>
<evidence type="ECO:0000259" key="8">
    <source>
        <dbReference type="Pfam" id="PF02687"/>
    </source>
</evidence>
<comment type="similarity">
    <text evidence="6">Belongs to the ABC-4 integral membrane protein family.</text>
</comment>
<keyword evidence="4 7" id="KW-1133">Transmembrane helix</keyword>
<evidence type="ECO:0000256" key="6">
    <source>
        <dbReference type="ARBA" id="ARBA00038076"/>
    </source>
</evidence>
<evidence type="ECO:0000256" key="7">
    <source>
        <dbReference type="SAM" id="Phobius"/>
    </source>
</evidence>
<dbReference type="GO" id="GO:0005886">
    <property type="term" value="C:plasma membrane"/>
    <property type="evidence" value="ECO:0007669"/>
    <property type="project" value="UniProtKB-SubCell"/>
</dbReference>
<feature type="domain" description="MacB-like periplasmic core" evidence="9">
    <location>
        <begin position="18"/>
        <end position="234"/>
    </location>
</feature>
<evidence type="ECO:0000313" key="10">
    <source>
        <dbReference type="EMBL" id="KGF03020.1"/>
    </source>
</evidence>
<feature type="transmembrane region" description="Helical" evidence="7">
    <location>
        <begin position="302"/>
        <end position="327"/>
    </location>
</feature>
<evidence type="ECO:0000313" key="11">
    <source>
        <dbReference type="Proteomes" id="UP000029579"/>
    </source>
</evidence>
<keyword evidence="2" id="KW-1003">Cell membrane</keyword>
<evidence type="ECO:0000256" key="3">
    <source>
        <dbReference type="ARBA" id="ARBA00022692"/>
    </source>
</evidence>
<organism evidence="10 11">
    <name type="scientific">Anaerococcus lactolyticus S7-1-13</name>
    <dbReference type="NCBI Taxonomy" id="1284686"/>
    <lineage>
        <taxon>Bacteria</taxon>
        <taxon>Bacillati</taxon>
        <taxon>Bacillota</taxon>
        <taxon>Tissierellia</taxon>
        <taxon>Tissierellales</taxon>
        <taxon>Peptoniphilaceae</taxon>
        <taxon>Anaerococcus</taxon>
    </lineage>
</organism>
<dbReference type="PANTHER" id="PTHR30572">
    <property type="entry name" value="MEMBRANE COMPONENT OF TRANSPORTER-RELATED"/>
    <property type="match status" value="1"/>
</dbReference>
<gene>
    <name evidence="10" type="ORF">HMPREF1630_08485</name>
</gene>
<evidence type="ECO:0000256" key="4">
    <source>
        <dbReference type="ARBA" id="ARBA00022989"/>
    </source>
</evidence>
<dbReference type="PANTHER" id="PTHR30572:SF4">
    <property type="entry name" value="ABC TRANSPORTER PERMEASE YTRF"/>
    <property type="match status" value="1"/>
</dbReference>
<proteinExistence type="inferred from homology"/>
<keyword evidence="5 7" id="KW-0472">Membrane</keyword>
<dbReference type="Proteomes" id="UP000029579">
    <property type="component" value="Unassembled WGS sequence"/>
</dbReference>
<dbReference type="InterPro" id="IPR003838">
    <property type="entry name" value="ABC3_permease_C"/>
</dbReference>